<feature type="compositionally biased region" description="Polar residues" evidence="1">
    <location>
        <begin position="158"/>
        <end position="174"/>
    </location>
</feature>
<name>A0A8X8Z2Q3_SALSN</name>
<dbReference type="AlphaFoldDB" id="A0A8X8Z2Q3"/>
<feature type="compositionally biased region" description="Polar residues" evidence="1">
    <location>
        <begin position="282"/>
        <end position="296"/>
    </location>
</feature>
<evidence type="ECO:0000313" key="2">
    <source>
        <dbReference type="EMBL" id="KAG6388862.1"/>
    </source>
</evidence>
<evidence type="ECO:0000313" key="3">
    <source>
        <dbReference type="Proteomes" id="UP000298416"/>
    </source>
</evidence>
<organism evidence="2">
    <name type="scientific">Salvia splendens</name>
    <name type="common">Scarlet sage</name>
    <dbReference type="NCBI Taxonomy" id="180675"/>
    <lineage>
        <taxon>Eukaryota</taxon>
        <taxon>Viridiplantae</taxon>
        <taxon>Streptophyta</taxon>
        <taxon>Embryophyta</taxon>
        <taxon>Tracheophyta</taxon>
        <taxon>Spermatophyta</taxon>
        <taxon>Magnoliopsida</taxon>
        <taxon>eudicotyledons</taxon>
        <taxon>Gunneridae</taxon>
        <taxon>Pentapetalae</taxon>
        <taxon>asterids</taxon>
        <taxon>lamiids</taxon>
        <taxon>Lamiales</taxon>
        <taxon>Lamiaceae</taxon>
        <taxon>Nepetoideae</taxon>
        <taxon>Mentheae</taxon>
        <taxon>Salviinae</taxon>
        <taxon>Salvia</taxon>
        <taxon>Salvia subgen. Calosphace</taxon>
        <taxon>core Calosphace</taxon>
    </lineage>
</organism>
<reference evidence="2" key="1">
    <citation type="submission" date="2018-01" db="EMBL/GenBank/DDBJ databases">
        <authorList>
            <person name="Mao J.F."/>
        </authorList>
    </citation>
    <scope>NUCLEOTIDE SEQUENCE</scope>
    <source>
        <strain evidence="2">Huo1</strain>
        <tissue evidence="2">Leaf</tissue>
    </source>
</reference>
<sequence>MNSPVGPPSSVTTSKRKMEKASRPLEFVGDLDIALCCRECVVLLKILGFWNMGFVPMFLLQKLAIVLHRGMADLNGETTGTNASPECKKIEDCGARDYEGSYNVVALKRLFSPSRLSGEQGFESADSEGRQGSTLASEYSSKCHEADMQSSSVGVGSTQVKSEISTETLLTPGSGSLEMDMTKKKQRDHVVGGEDGLSTNTVESSCSNSLPVVVPVSFSYQSYQDTSKEAYLFRNCGSSIDSSNSKAFDRSLEEPVTASSESGISAQIASKARRNANARSSTKILSLGGNQSSSMINKRESETRHSWDLEAEVPKESDDVKCGSRETTTKHGMSGEGGSVVATKGKTASEVMDKYHDEIRVNESADSSMAEQAMKPVKDEDDKAIAGFDLNEDLNASELNDCVQPALPFVSSHSVIHVVAKPGIPSGRRPMMPLKFEGGLGWKGTAQTSAFRSTNQRPKDLQGFTGIDLNVAVEDDIAAYGTPTDRASTLQDSHPEADRKQAKSPWIDLNCLYNAAEEFPQPSIQPILESSPLVNLNLDTGRSNNGHWLGQASHFPNPGSRDFSFNRNVYLADLNTIQHMASNGHTLMASPQFLQRMELVPQHTLPSIVNQSRYFHEHGSLYNTPHPGQFVHEQISSSKIAAKLEPKTEDLLSASGSKSEWPRYFPFLSKESPMGEHMMNQEAWYAASLKRKEPEGGLDCFQLGYKQLI</sequence>
<feature type="compositionally biased region" description="Basic and acidic residues" evidence="1">
    <location>
        <begin position="297"/>
        <end position="329"/>
    </location>
</feature>
<proteinExistence type="predicted"/>
<comment type="caution">
    <text evidence="2">The sequence shown here is derived from an EMBL/GenBank/DDBJ whole genome shotgun (WGS) entry which is preliminary data.</text>
</comment>
<dbReference type="EMBL" id="PNBA02000020">
    <property type="protein sequence ID" value="KAG6388862.1"/>
    <property type="molecule type" value="Genomic_DNA"/>
</dbReference>
<accession>A0A8X8Z2Q3</accession>
<evidence type="ECO:0000256" key="1">
    <source>
        <dbReference type="SAM" id="MobiDB-lite"/>
    </source>
</evidence>
<feature type="region of interest" description="Disordered" evidence="1">
    <location>
        <begin position="118"/>
        <end position="178"/>
    </location>
</feature>
<protein>
    <submittedName>
        <fullName evidence="2">Uncharacterized protein</fullName>
    </submittedName>
</protein>
<dbReference type="PANTHER" id="PTHR47292">
    <property type="entry name" value="TRANSCRIPTION ELONGATION FACTOR (TFIIS) FAMILY PROTEIN-RELATED"/>
    <property type="match status" value="1"/>
</dbReference>
<reference evidence="2" key="2">
    <citation type="submission" date="2020-08" db="EMBL/GenBank/DDBJ databases">
        <title>Plant Genome Project.</title>
        <authorList>
            <person name="Zhang R.-G."/>
        </authorList>
    </citation>
    <scope>NUCLEOTIDE SEQUENCE</scope>
    <source>
        <strain evidence="2">Huo1</strain>
        <tissue evidence="2">Leaf</tissue>
    </source>
</reference>
<dbReference type="Proteomes" id="UP000298416">
    <property type="component" value="Unassembled WGS sequence"/>
</dbReference>
<feature type="region of interest" description="Disordered" evidence="1">
    <location>
        <begin position="270"/>
        <end position="341"/>
    </location>
</feature>
<keyword evidence="3" id="KW-1185">Reference proteome</keyword>
<feature type="compositionally biased region" description="Polar residues" evidence="1">
    <location>
        <begin position="130"/>
        <end position="140"/>
    </location>
</feature>
<gene>
    <name evidence="2" type="ORF">SASPL_150298</name>
</gene>